<dbReference type="PANTHER" id="PTHR21047">
    <property type="entry name" value="DTDP-6-DEOXY-D-GLUCOSE-3,5 EPIMERASE"/>
    <property type="match status" value="1"/>
</dbReference>
<dbReference type="PANTHER" id="PTHR21047:SF2">
    <property type="entry name" value="THYMIDINE DIPHOSPHO-4-KETO-RHAMNOSE 3,5-EPIMERASE"/>
    <property type="match status" value="1"/>
</dbReference>
<protein>
    <recommendedName>
        <fullName evidence="3">dTDP-4-dehydrorhamnose 3,5-epimerase</fullName>
        <ecNumber evidence="3">5.1.3.13</ecNumber>
    </recommendedName>
    <alternativeName>
        <fullName evidence="3">Thymidine diphospho-4-keto-rhamnose 3,5-epimerase</fullName>
    </alternativeName>
</protein>
<dbReference type="InterPro" id="IPR011051">
    <property type="entry name" value="RmlC_Cupin_sf"/>
</dbReference>
<comment type="catalytic activity">
    <reaction evidence="3">
        <text>dTDP-4-dehydro-6-deoxy-alpha-D-glucose = dTDP-4-dehydro-beta-L-rhamnose</text>
        <dbReference type="Rhea" id="RHEA:16969"/>
        <dbReference type="ChEBI" id="CHEBI:57649"/>
        <dbReference type="ChEBI" id="CHEBI:62830"/>
        <dbReference type="EC" id="5.1.3.13"/>
    </reaction>
</comment>
<accession>A0A537LQS5</accession>
<dbReference type="InterPro" id="IPR000888">
    <property type="entry name" value="RmlC-like"/>
</dbReference>
<evidence type="ECO:0000256" key="3">
    <source>
        <dbReference type="RuleBase" id="RU364069"/>
    </source>
</evidence>
<feature type="active site" description="Proton acceptor" evidence="1">
    <location>
        <position position="63"/>
    </location>
</feature>
<proteinExistence type="inferred from homology"/>
<comment type="similarity">
    <text evidence="3">Belongs to the dTDP-4-dehydrorhamnose 3,5-epimerase family.</text>
</comment>
<dbReference type="EMBL" id="VBAJ01000013">
    <property type="protein sequence ID" value="TMJ10383.1"/>
    <property type="molecule type" value="Genomic_DNA"/>
</dbReference>
<dbReference type="Pfam" id="PF00908">
    <property type="entry name" value="dTDP_sugar_isom"/>
    <property type="match status" value="1"/>
</dbReference>
<dbReference type="GO" id="GO:0000271">
    <property type="term" value="P:polysaccharide biosynthetic process"/>
    <property type="evidence" value="ECO:0007669"/>
    <property type="project" value="TreeGrafter"/>
</dbReference>
<comment type="function">
    <text evidence="3">Catalyzes the epimerization of the C3' and C5'positions of dTDP-6-deoxy-D-xylo-4-hexulose, forming dTDP-6-deoxy-L-lyxo-4-hexulose.</text>
</comment>
<comment type="subunit">
    <text evidence="3">Homodimer.</text>
</comment>
<reference evidence="6 7" key="1">
    <citation type="journal article" date="2019" name="Nat. Microbiol.">
        <title>Mediterranean grassland soil C-N compound turnover is dependent on rainfall and depth, and is mediated by genomically divergent microorganisms.</title>
        <authorList>
            <person name="Diamond S."/>
            <person name="Andeer P.F."/>
            <person name="Li Z."/>
            <person name="Crits-Christoph A."/>
            <person name="Burstein D."/>
            <person name="Anantharaman K."/>
            <person name="Lane K.R."/>
            <person name="Thomas B.C."/>
            <person name="Pan C."/>
            <person name="Northen T.R."/>
            <person name="Banfield J.F."/>
        </authorList>
    </citation>
    <scope>NUCLEOTIDE SEQUENCE [LARGE SCALE GENOMIC DNA]</scope>
    <source>
        <strain evidence="5">NP_1</strain>
        <strain evidence="4">NP_2</strain>
    </source>
</reference>
<evidence type="ECO:0000256" key="1">
    <source>
        <dbReference type="PIRSR" id="PIRSR600888-1"/>
    </source>
</evidence>
<dbReference type="UniPathway" id="UPA00124"/>
<organism evidence="4 7">
    <name type="scientific">Candidatus Segetimicrobium genomatis</name>
    <dbReference type="NCBI Taxonomy" id="2569760"/>
    <lineage>
        <taxon>Bacteria</taxon>
        <taxon>Bacillati</taxon>
        <taxon>Candidatus Sysuimicrobiota</taxon>
        <taxon>Candidatus Sysuimicrobiia</taxon>
        <taxon>Candidatus Sysuimicrobiales</taxon>
        <taxon>Candidatus Segetimicrobiaceae</taxon>
        <taxon>Candidatus Segetimicrobium</taxon>
    </lineage>
</organism>
<dbReference type="SUPFAM" id="SSF51182">
    <property type="entry name" value="RmlC-like cupins"/>
    <property type="match status" value="1"/>
</dbReference>
<dbReference type="AlphaFoldDB" id="A0A537LQS5"/>
<dbReference type="Proteomes" id="UP000318661">
    <property type="component" value="Unassembled WGS sequence"/>
</dbReference>
<name>A0A537LQS5_9BACT</name>
<dbReference type="CDD" id="cd00438">
    <property type="entry name" value="cupin_RmlC"/>
    <property type="match status" value="1"/>
</dbReference>
<dbReference type="EMBL" id="VBAI01000101">
    <property type="protein sequence ID" value="TMJ10757.1"/>
    <property type="molecule type" value="Genomic_DNA"/>
</dbReference>
<dbReference type="GO" id="GO:0005829">
    <property type="term" value="C:cytosol"/>
    <property type="evidence" value="ECO:0007669"/>
    <property type="project" value="TreeGrafter"/>
</dbReference>
<evidence type="ECO:0000313" key="7">
    <source>
        <dbReference type="Proteomes" id="UP000318661"/>
    </source>
</evidence>
<dbReference type="Proteomes" id="UP000315217">
    <property type="component" value="Unassembled WGS sequence"/>
</dbReference>
<sequence length="182" mass="20274">MTFRFTPLPIPGLVLIEPTVVEDPRGWFVETYKMSEFARAGIALPFVQDNHSRSGRGVLRGLHYQKRAHAQGKLIWIVAGDVFDVAVDIRRSSPTFGTWVSTTLSASNRRILYVPPGFAHGFYVLSDSADVCYKATAEYAPDFERGIAWNDPKLGITWPGVAPVISPRDADLPHLRDADNDF</sequence>
<gene>
    <name evidence="4" type="primary">rfbC</name>
    <name evidence="5" type="ORF">E6G98_06870</name>
    <name evidence="4" type="ORF">E6G99_00710</name>
</gene>
<keyword evidence="3 4" id="KW-0413">Isomerase</keyword>
<dbReference type="NCBIfam" id="TIGR01221">
    <property type="entry name" value="rmlC"/>
    <property type="match status" value="1"/>
</dbReference>
<dbReference type="InterPro" id="IPR014710">
    <property type="entry name" value="RmlC-like_jellyroll"/>
</dbReference>
<evidence type="ECO:0000313" key="4">
    <source>
        <dbReference type="EMBL" id="TMJ10383.1"/>
    </source>
</evidence>
<comment type="caution">
    <text evidence="4">The sequence shown here is derived from an EMBL/GenBank/DDBJ whole genome shotgun (WGS) entry which is preliminary data.</text>
</comment>
<comment type="pathway">
    <text evidence="3">Carbohydrate biosynthesis; dTDP-L-rhamnose biosynthesis.</text>
</comment>
<dbReference type="GO" id="GO:0008830">
    <property type="term" value="F:dTDP-4-dehydrorhamnose 3,5-epimerase activity"/>
    <property type="evidence" value="ECO:0007669"/>
    <property type="project" value="UniProtKB-UniRule"/>
</dbReference>
<evidence type="ECO:0000313" key="6">
    <source>
        <dbReference type="Proteomes" id="UP000315217"/>
    </source>
</evidence>
<evidence type="ECO:0000313" key="5">
    <source>
        <dbReference type="EMBL" id="TMJ10757.1"/>
    </source>
</evidence>
<evidence type="ECO:0000256" key="2">
    <source>
        <dbReference type="PIRSR" id="PIRSR600888-3"/>
    </source>
</evidence>
<feature type="active site" description="Proton donor" evidence="1">
    <location>
        <position position="133"/>
    </location>
</feature>
<feature type="site" description="Participates in a stacking interaction with the thymidine ring of dTDP-4-oxo-6-deoxyglucose" evidence="2">
    <location>
        <position position="139"/>
    </location>
</feature>
<dbReference type="GO" id="GO:0019305">
    <property type="term" value="P:dTDP-rhamnose biosynthetic process"/>
    <property type="evidence" value="ECO:0007669"/>
    <property type="project" value="UniProtKB-UniRule"/>
</dbReference>
<dbReference type="EC" id="5.1.3.13" evidence="3"/>
<dbReference type="Gene3D" id="2.60.120.10">
    <property type="entry name" value="Jelly Rolls"/>
    <property type="match status" value="1"/>
</dbReference>